<accession>A0A2S2P2G1</accession>
<feature type="domain" description="PH" evidence="3">
    <location>
        <begin position="209"/>
        <end position="313"/>
    </location>
</feature>
<dbReference type="AlphaFoldDB" id="A0A2S2P2G1"/>
<keyword evidence="1" id="KW-0677">Repeat</keyword>
<gene>
    <name evidence="5" type="ORF">g.127846</name>
</gene>
<dbReference type="CDD" id="cd00821">
    <property type="entry name" value="PH"/>
    <property type="match status" value="1"/>
</dbReference>
<dbReference type="Pfam" id="PF00169">
    <property type="entry name" value="PH"/>
    <property type="match status" value="2"/>
</dbReference>
<proteinExistence type="predicted"/>
<evidence type="ECO:0008006" key="6">
    <source>
        <dbReference type="Google" id="ProtNLM"/>
    </source>
</evidence>
<feature type="region of interest" description="Disordered" evidence="2">
    <location>
        <begin position="1"/>
        <end position="62"/>
    </location>
</feature>
<dbReference type="PROSITE" id="PS51016">
    <property type="entry name" value="MYTH4"/>
    <property type="match status" value="1"/>
</dbReference>
<dbReference type="SMART" id="SM00233">
    <property type="entry name" value="PH"/>
    <property type="match status" value="2"/>
</dbReference>
<feature type="domain" description="MyTH4" evidence="4">
    <location>
        <begin position="348"/>
        <end position="451"/>
    </location>
</feature>
<evidence type="ECO:0000256" key="1">
    <source>
        <dbReference type="ARBA" id="ARBA00022737"/>
    </source>
</evidence>
<dbReference type="InterPro" id="IPR038185">
    <property type="entry name" value="MyTH4_dom_sf"/>
</dbReference>
<evidence type="ECO:0000313" key="5">
    <source>
        <dbReference type="EMBL" id="MBY23096.1"/>
    </source>
</evidence>
<dbReference type="CDD" id="cd13282">
    <property type="entry name" value="PH1_PLEKHH1_PLEKHH2"/>
    <property type="match status" value="1"/>
</dbReference>
<organism evidence="5">
    <name type="scientific">Schizaphis graminum</name>
    <name type="common">Green bug aphid</name>
    <dbReference type="NCBI Taxonomy" id="13262"/>
    <lineage>
        <taxon>Eukaryota</taxon>
        <taxon>Metazoa</taxon>
        <taxon>Ecdysozoa</taxon>
        <taxon>Arthropoda</taxon>
        <taxon>Hexapoda</taxon>
        <taxon>Insecta</taxon>
        <taxon>Pterygota</taxon>
        <taxon>Neoptera</taxon>
        <taxon>Paraneoptera</taxon>
        <taxon>Hemiptera</taxon>
        <taxon>Sternorrhyncha</taxon>
        <taxon>Aphidomorpha</taxon>
        <taxon>Aphidoidea</taxon>
        <taxon>Aphididae</taxon>
        <taxon>Aphidini</taxon>
        <taxon>Schizaphis</taxon>
    </lineage>
</organism>
<dbReference type="InterPro" id="IPR011993">
    <property type="entry name" value="PH-like_dom_sf"/>
</dbReference>
<evidence type="ECO:0000256" key="2">
    <source>
        <dbReference type="SAM" id="MobiDB-lite"/>
    </source>
</evidence>
<dbReference type="InterPro" id="IPR001849">
    <property type="entry name" value="PH_domain"/>
</dbReference>
<feature type="domain" description="PH" evidence="3">
    <location>
        <begin position="101"/>
        <end position="195"/>
    </location>
</feature>
<dbReference type="SUPFAM" id="SSF50729">
    <property type="entry name" value="PH domain-like"/>
    <property type="match status" value="2"/>
</dbReference>
<sequence length="451" mass="50038">MATRITNSSSTDNTDTSLSSSSPSKSHKTASTFSPIKHNSSGSPSKNTSMESGISDDYAIPPDAMSCGEDSTEWSSLVLRLNLNGAAVVADSPSRCAKTGVLDKSGHLAKLGGKLKTWRRRFFVLSNGKLRYWKTQNDIARKPQREITIDDLCRITRADGAATFEISTTKKTFYLTADSIAAMEDWVKVLQNVQRHNATKLLLNNENNKPTIQGWLTKVRNGHAKRCWCVLVGKTFLYFKSSTDTSAFGQINMRDCRVETVDHVSDSDSEERDSNQPPTIALHPSHQGPPTYLLMSSKQEKDSWLYHLTVVSGSGSQSGSQFEQLIQKLMEASGDPNCVLWKHPTLLHSKEAISSPLTTLSIESLQYEAIKLFKSCQLFMSVAIENAGIDYHVVLAQNALQLCLDNWELQAELLCALVKQTSRHASHKHGVQVFSKLRHRVSSPSHCFFLN</sequence>
<feature type="region of interest" description="Disordered" evidence="2">
    <location>
        <begin position="261"/>
        <end position="287"/>
    </location>
</feature>
<protein>
    <recommendedName>
        <fullName evidence="6">PH domain-containing protein</fullName>
    </recommendedName>
</protein>
<dbReference type="EMBL" id="GGMR01010477">
    <property type="protein sequence ID" value="MBY23096.1"/>
    <property type="molecule type" value="Transcribed_RNA"/>
</dbReference>
<dbReference type="InterPro" id="IPR000857">
    <property type="entry name" value="MyTH4_dom"/>
</dbReference>
<reference evidence="5" key="1">
    <citation type="submission" date="2018-04" db="EMBL/GenBank/DDBJ databases">
        <title>Transcriptome of Schizaphis graminum biotype I.</title>
        <authorList>
            <person name="Scully E.D."/>
            <person name="Geib S.M."/>
            <person name="Palmer N.A."/>
            <person name="Koch K."/>
            <person name="Bradshaw J."/>
            <person name="Heng-Moss T."/>
            <person name="Sarath G."/>
        </authorList>
    </citation>
    <scope>NUCLEOTIDE SEQUENCE</scope>
</reference>
<dbReference type="GO" id="GO:0005856">
    <property type="term" value="C:cytoskeleton"/>
    <property type="evidence" value="ECO:0007669"/>
    <property type="project" value="InterPro"/>
</dbReference>
<evidence type="ECO:0000259" key="4">
    <source>
        <dbReference type="PROSITE" id="PS51016"/>
    </source>
</evidence>
<dbReference type="SMART" id="SM00139">
    <property type="entry name" value="MyTH4"/>
    <property type="match status" value="1"/>
</dbReference>
<dbReference type="PROSITE" id="PS50003">
    <property type="entry name" value="PH_DOMAIN"/>
    <property type="match status" value="2"/>
</dbReference>
<feature type="compositionally biased region" description="Low complexity" evidence="2">
    <location>
        <begin position="1"/>
        <end position="32"/>
    </location>
</feature>
<dbReference type="PANTHER" id="PTHR22903">
    <property type="entry name" value="PLEKHH PROTEIN"/>
    <property type="match status" value="1"/>
</dbReference>
<name>A0A2S2P2G1_SCHGA</name>
<dbReference type="Gene3D" id="1.25.40.530">
    <property type="entry name" value="MyTH4 domain"/>
    <property type="match status" value="1"/>
</dbReference>
<feature type="compositionally biased region" description="Polar residues" evidence="2">
    <location>
        <begin position="33"/>
        <end position="52"/>
    </location>
</feature>
<dbReference type="Gene3D" id="2.30.29.30">
    <property type="entry name" value="Pleckstrin-homology domain (PH domain)/Phosphotyrosine-binding domain (PTB)"/>
    <property type="match status" value="2"/>
</dbReference>
<dbReference type="PANTHER" id="PTHR22903:SF8">
    <property type="entry name" value="MAX-1A"/>
    <property type="match status" value="1"/>
</dbReference>
<evidence type="ECO:0000259" key="3">
    <source>
        <dbReference type="PROSITE" id="PS50003"/>
    </source>
</evidence>
<dbReference type="FunFam" id="2.30.29.30:FF:000286">
    <property type="entry name" value="PH-protein kinase domain containing protein"/>
    <property type="match status" value="1"/>
</dbReference>